<proteinExistence type="inferred from homology"/>
<evidence type="ECO:0000256" key="5">
    <source>
        <dbReference type="ARBA" id="ARBA00023242"/>
    </source>
</evidence>
<feature type="domain" description="INTS8 TPR repeats" evidence="6">
    <location>
        <begin position="453"/>
        <end position="714"/>
    </location>
</feature>
<dbReference type="GO" id="GO:0034472">
    <property type="term" value="P:snRNA 3'-end processing"/>
    <property type="evidence" value="ECO:0007669"/>
    <property type="project" value="InterPro"/>
</dbReference>
<dbReference type="Proteomes" id="UP000267096">
    <property type="component" value="Unassembled WGS sequence"/>
</dbReference>
<name>A0A0M3IZ18_ANISI</name>
<dbReference type="WBParaSite" id="ASIM_0000049801-mRNA-1">
    <property type="protein sequence ID" value="ASIM_0000049801-mRNA-1"/>
    <property type="gene ID" value="ASIM_0000049801"/>
</dbReference>
<evidence type="ECO:0000256" key="4">
    <source>
        <dbReference type="ARBA" id="ARBA00022454"/>
    </source>
</evidence>
<keyword evidence="4" id="KW-0158">Chromosome</keyword>
<sequence>MLNESPPPDEGDLVYRRCKSAKLWMCALASFASIDWNLEHLKESCNALQLKALFNRLIHFCFPERNLGINDDAGVVVFDRFQEIASRLNKPERLFAAWFYAMWILKMDVDGQFPEVVAKPSVSNPAATYDARLQSAEQIRNCVIEHRQKSKDAVDLLEQLLALDSIREFNVPQMDAFLGDIFKEFEEETQDLASVSAIDPNVIPKPNFETPLVVLNKVDWRILTNHTLLCYHFAYNNLSKAENLLVQIVADWPRRSEGFGTQNSMADRMTYINPQEIGGYCIAFEMTPPEGIQLTAANREQEIFMASEYDDEWIKKLGESDCTMLAFDSLFAPKMSPKLSLDFLIETKREEMAYGSLIMPEERRVICANETSVRKFIEILLRRMSNIRTRESERMQLGVFIQLFAFLDPLFAMELAKIEKATGRALTFLSAESVQFPPVDPLPDQSVFKDILSGGPAYWRLLLSYDVNEIKPLFAQLGAKFKLPYWYQPSKMIGEVLLPAIAGQQCYEYIAMLLGKLEALAKIGFVDATQWTEFGNDCVKELGAIGRNQDVQMRFTYDAVRVKLDKWIRNFPSAPSEAGAFLNATKNLQNIVQGLVQTSATMPSSSLETVISMLLQIVAFLINTAEWDFILKSSPKLKSPFLDIAKVLAAYMTGDPVMRKKVADEAWWKIMHVTFEDPSGKRRNDGSSVRDRTNLLISRPQFLQLLRVIKVSLIFIVKN</sequence>
<dbReference type="GO" id="GO:0005694">
    <property type="term" value="C:chromosome"/>
    <property type="evidence" value="ECO:0007669"/>
    <property type="project" value="UniProtKB-SubCell"/>
</dbReference>
<evidence type="ECO:0000256" key="1">
    <source>
        <dbReference type="ARBA" id="ARBA00004123"/>
    </source>
</evidence>
<evidence type="ECO:0000256" key="2">
    <source>
        <dbReference type="ARBA" id="ARBA00004286"/>
    </source>
</evidence>
<comment type="similarity">
    <text evidence="3">Belongs to the Integrator subunit 8 family.</text>
</comment>
<dbReference type="AlphaFoldDB" id="A0A0M3IZ18"/>
<accession>A0A0M3IZ18</accession>
<reference evidence="7 8" key="2">
    <citation type="submission" date="2018-11" db="EMBL/GenBank/DDBJ databases">
        <authorList>
            <consortium name="Pathogen Informatics"/>
        </authorList>
    </citation>
    <scope>NUCLEOTIDE SEQUENCE [LARGE SCALE GENOMIC DNA]</scope>
</reference>
<dbReference type="InterPro" id="IPR038751">
    <property type="entry name" value="INTS8"/>
</dbReference>
<evidence type="ECO:0000259" key="6">
    <source>
        <dbReference type="Pfam" id="PF25756"/>
    </source>
</evidence>
<dbReference type="InterPro" id="IPR057980">
    <property type="entry name" value="TPR_INTS8"/>
</dbReference>
<dbReference type="GO" id="GO:0032039">
    <property type="term" value="C:integrator complex"/>
    <property type="evidence" value="ECO:0007669"/>
    <property type="project" value="TreeGrafter"/>
</dbReference>
<dbReference type="PANTHER" id="PTHR13350">
    <property type="entry name" value="INTEGRATOR COMPLEX SUBUNIT 8"/>
    <property type="match status" value="1"/>
</dbReference>
<dbReference type="EMBL" id="UYRR01000236">
    <property type="protein sequence ID" value="VDK17671.1"/>
    <property type="molecule type" value="Genomic_DNA"/>
</dbReference>
<comment type="subcellular location">
    <subcellularLocation>
        <location evidence="2">Chromosome</location>
    </subcellularLocation>
    <subcellularLocation>
        <location evidence="1">Nucleus</location>
    </subcellularLocation>
</comment>
<organism evidence="9">
    <name type="scientific">Anisakis simplex</name>
    <name type="common">Herring worm</name>
    <dbReference type="NCBI Taxonomy" id="6269"/>
    <lineage>
        <taxon>Eukaryota</taxon>
        <taxon>Metazoa</taxon>
        <taxon>Ecdysozoa</taxon>
        <taxon>Nematoda</taxon>
        <taxon>Chromadorea</taxon>
        <taxon>Rhabditida</taxon>
        <taxon>Spirurina</taxon>
        <taxon>Ascaridomorpha</taxon>
        <taxon>Ascaridoidea</taxon>
        <taxon>Anisakidae</taxon>
        <taxon>Anisakis</taxon>
        <taxon>Anisakis simplex complex</taxon>
    </lineage>
</organism>
<dbReference type="OrthoDB" id="5782487at2759"/>
<evidence type="ECO:0000313" key="8">
    <source>
        <dbReference type="Proteomes" id="UP000267096"/>
    </source>
</evidence>
<reference evidence="9" key="1">
    <citation type="submission" date="2017-02" db="UniProtKB">
        <authorList>
            <consortium name="WormBaseParasite"/>
        </authorList>
    </citation>
    <scope>IDENTIFICATION</scope>
</reference>
<protein>
    <submittedName>
        <fullName evidence="9">MYND-type domain-containing protein</fullName>
    </submittedName>
</protein>
<evidence type="ECO:0000256" key="3">
    <source>
        <dbReference type="ARBA" id="ARBA00007147"/>
    </source>
</evidence>
<dbReference type="PANTHER" id="PTHR13350:SF1">
    <property type="entry name" value="INTEGRATOR COMPLEX SUBUNIT 8"/>
    <property type="match status" value="1"/>
</dbReference>
<keyword evidence="8" id="KW-1185">Reference proteome</keyword>
<gene>
    <name evidence="7" type="ORF">ASIM_LOCUS401</name>
</gene>
<dbReference type="Pfam" id="PF25756">
    <property type="entry name" value="TPR_INTS8"/>
    <property type="match status" value="1"/>
</dbReference>
<evidence type="ECO:0000313" key="7">
    <source>
        <dbReference type="EMBL" id="VDK17671.1"/>
    </source>
</evidence>
<keyword evidence="5" id="KW-0539">Nucleus</keyword>
<evidence type="ECO:0000313" key="9">
    <source>
        <dbReference type="WBParaSite" id="ASIM_0000049801-mRNA-1"/>
    </source>
</evidence>